<dbReference type="GO" id="GO:0022625">
    <property type="term" value="C:cytosolic large ribosomal subunit"/>
    <property type="evidence" value="ECO:0007669"/>
    <property type="project" value="TreeGrafter"/>
</dbReference>
<dbReference type="HAMAP" id="MF_01366">
    <property type="entry name" value="Ribosomal_uL13"/>
    <property type="match status" value="1"/>
</dbReference>
<comment type="function">
    <text evidence="6">This protein is one of the early assembly proteins of the 50S ribosomal subunit, although it is not seen to bind rRNA by itself. It is important during the early stages of 50S assembly.</text>
</comment>
<evidence type="ECO:0000256" key="6">
    <source>
        <dbReference type="HAMAP-Rule" id="MF_01366"/>
    </source>
</evidence>
<comment type="caution">
    <text evidence="7">The sequence shown here is derived from an EMBL/GenBank/DDBJ whole genome shotgun (WGS) entry which is preliminary data.</text>
</comment>
<keyword evidence="3 6" id="KW-0689">Ribosomal protein</keyword>
<dbReference type="GO" id="GO:0017148">
    <property type="term" value="P:negative regulation of translation"/>
    <property type="evidence" value="ECO:0007669"/>
    <property type="project" value="TreeGrafter"/>
</dbReference>
<comment type="similarity">
    <text evidence="1 6">Belongs to the universal ribosomal protein uL13 family.</text>
</comment>
<dbReference type="Pfam" id="PF00572">
    <property type="entry name" value="Ribosomal_L13"/>
    <property type="match status" value="1"/>
</dbReference>
<evidence type="ECO:0000256" key="1">
    <source>
        <dbReference type="ARBA" id="ARBA00006227"/>
    </source>
</evidence>
<dbReference type="GO" id="GO:0006412">
    <property type="term" value="P:translation"/>
    <property type="evidence" value="ECO:0007669"/>
    <property type="project" value="UniProtKB-UniRule"/>
</dbReference>
<dbReference type="EMBL" id="MEYH01000003">
    <property type="protein sequence ID" value="OGD17530.1"/>
    <property type="molecule type" value="Genomic_DNA"/>
</dbReference>
<dbReference type="SUPFAM" id="SSF52161">
    <property type="entry name" value="Ribosomal protein L13"/>
    <property type="match status" value="1"/>
</dbReference>
<proteinExistence type="inferred from homology"/>
<evidence type="ECO:0000313" key="8">
    <source>
        <dbReference type="Proteomes" id="UP000177701"/>
    </source>
</evidence>
<gene>
    <name evidence="6" type="primary">rplM</name>
    <name evidence="7" type="ORF">A2V47_08410</name>
</gene>
<evidence type="ECO:0000256" key="5">
    <source>
        <dbReference type="ARBA" id="ARBA00035201"/>
    </source>
</evidence>
<evidence type="ECO:0000313" key="7">
    <source>
        <dbReference type="EMBL" id="OGD17530.1"/>
    </source>
</evidence>
<dbReference type="InterPro" id="IPR036899">
    <property type="entry name" value="Ribosomal_uL13_sf"/>
</dbReference>
<reference evidence="7 8" key="1">
    <citation type="journal article" date="2016" name="Nat. Commun.">
        <title>Thousands of microbial genomes shed light on interconnected biogeochemical processes in an aquifer system.</title>
        <authorList>
            <person name="Anantharaman K."/>
            <person name="Brown C.T."/>
            <person name="Hug L.A."/>
            <person name="Sharon I."/>
            <person name="Castelle C.J."/>
            <person name="Probst A.J."/>
            <person name="Thomas B.C."/>
            <person name="Singh A."/>
            <person name="Wilkins M.J."/>
            <person name="Karaoz U."/>
            <person name="Brodie E.L."/>
            <person name="Williams K.H."/>
            <person name="Hubbard S.S."/>
            <person name="Banfield J.F."/>
        </authorList>
    </citation>
    <scope>NUCLEOTIDE SEQUENCE [LARGE SCALE GENOMIC DNA]</scope>
</reference>
<dbReference type="PANTHER" id="PTHR11545:SF2">
    <property type="entry name" value="LARGE RIBOSOMAL SUBUNIT PROTEIN UL13M"/>
    <property type="match status" value="1"/>
</dbReference>
<dbReference type="NCBIfam" id="TIGR01066">
    <property type="entry name" value="rplM_bact"/>
    <property type="match status" value="1"/>
</dbReference>
<dbReference type="GO" id="GO:0003735">
    <property type="term" value="F:structural constituent of ribosome"/>
    <property type="evidence" value="ECO:0007669"/>
    <property type="project" value="InterPro"/>
</dbReference>
<organism evidence="7 8">
    <name type="scientific">Candidatus Sediminicultor quintus</name>
    <dbReference type="NCBI Taxonomy" id="1797291"/>
    <lineage>
        <taxon>Bacteria</taxon>
        <taxon>Pseudomonadati</taxon>
        <taxon>Atribacterota</taxon>
        <taxon>Candidatus Phoenicimicrobiia</taxon>
        <taxon>Candidatus Pheonicimicrobiales</taxon>
        <taxon>Candidatus Phoenicimicrobiaceae</taxon>
        <taxon>Candidatus Sediminicultor</taxon>
    </lineage>
</organism>
<dbReference type="PIRSF" id="PIRSF002181">
    <property type="entry name" value="Ribosomal_L13"/>
    <property type="match status" value="1"/>
</dbReference>
<evidence type="ECO:0000256" key="3">
    <source>
        <dbReference type="ARBA" id="ARBA00022980"/>
    </source>
</evidence>
<dbReference type="STRING" id="1797291.A2V47_08410"/>
<dbReference type="Gene3D" id="3.90.1180.10">
    <property type="entry name" value="Ribosomal protein L13"/>
    <property type="match status" value="1"/>
</dbReference>
<keyword evidence="4 6" id="KW-0687">Ribonucleoprotein</keyword>
<evidence type="ECO:0000256" key="2">
    <source>
        <dbReference type="ARBA" id="ARBA00011838"/>
    </source>
</evidence>
<name>A0A1F5AGE4_9BACT</name>
<evidence type="ECO:0000256" key="4">
    <source>
        <dbReference type="ARBA" id="ARBA00023274"/>
    </source>
</evidence>
<dbReference type="AlphaFoldDB" id="A0A1F5AGE4"/>
<dbReference type="InterPro" id="IPR005823">
    <property type="entry name" value="Ribosomal_uL13_bac-type"/>
</dbReference>
<dbReference type="InterPro" id="IPR005822">
    <property type="entry name" value="Ribosomal_uL13"/>
</dbReference>
<dbReference type="GO" id="GO:0003729">
    <property type="term" value="F:mRNA binding"/>
    <property type="evidence" value="ECO:0007669"/>
    <property type="project" value="UniProtKB-ARBA"/>
</dbReference>
<dbReference type="FunFam" id="3.90.1180.10:FF:000001">
    <property type="entry name" value="50S ribosomal protein L13"/>
    <property type="match status" value="1"/>
</dbReference>
<sequence>MKTYSAKAEDIDRKWYLIDAEGKILGRLATQIATILRGKNKPTYTPSMDLGDYVVVINAEKIKVTGNKLKGKIYRYHTSYPGGLKSVILETLLKKKPELVVKKAVQGMIPHTKLGRAMVKKLKIYKGNEHPHQAQKLEKIN</sequence>
<dbReference type="PANTHER" id="PTHR11545">
    <property type="entry name" value="RIBOSOMAL PROTEIN L13"/>
    <property type="match status" value="1"/>
</dbReference>
<accession>A0A1F5AGE4</accession>
<dbReference type="CDD" id="cd00392">
    <property type="entry name" value="Ribosomal_L13"/>
    <property type="match status" value="1"/>
</dbReference>
<protein>
    <recommendedName>
        <fullName evidence="5 6">Large ribosomal subunit protein uL13</fullName>
    </recommendedName>
</protein>
<comment type="subunit">
    <text evidence="2 6">Part of the 50S ribosomal subunit.</text>
</comment>
<dbReference type="Proteomes" id="UP000177701">
    <property type="component" value="Unassembled WGS sequence"/>
</dbReference>